<dbReference type="InterPro" id="IPR018660">
    <property type="entry name" value="MliC"/>
</dbReference>
<evidence type="ECO:0000313" key="9">
    <source>
        <dbReference type="Proteomes" id="UP000615003"/>
    </source>
</evidence>
<dbReference type="RefSeq" id="WP_104643510.1">
    <property type="nucleotide sequence ID" value="NZ_AQGW01000019.1"/>
</dbReference>
<proteinExistence type="predicted"/>
<feature type="domain" description="C-type lysozyme inhibitor" evidence="5">
    <location>
        <begin position="26"/>
        <end position="86"/>
    </location>
</feature>
<evidence type="ECO:0000259" key="5">
    <source>
        <dbReference type="Pfam" id="PF09864"/>
    </source>
</evidence>
<dbReference type="Proteomes" id="UP000615003">
    <property type="component" value="Unassembled WGS sequence"/>
</dbReference>
<dbReference type="Proteomes" id="UP000238288">
    <property type="component" value="Chromosome PCAR9a"/>
</dbReference>
<dbReference type="InterPro" id="IPR036328">
    <property type="entry name" value="MliC_sf"/>
</dbReference>
<keyword evidence="2" id="KW-0472">Membrane</keyword>
<sequence length="93" mass="10203">MKVHIAIIAGLLSLTACSEQQNSATYNCGKQNAVLNIINSSQAKLVFNKKTHLLSHEESASGNKYINEKVLFWGKGKEAMLIIEGNKLQCNIV</sequence>
<dbReference type="EMBL" id="AQGW01000019">
    <property type="protein sequence ID" value="MBE0382725.1"/>
    <property type="molecule type" value="Genomic_DNA"/>
</dbReference>
<keyword evidence="3" id="KW-0564">Palmitate</keyword>
<keyword evidence="1" id="KW-0732">Signal</keyword>
<dbReference type="EMBL" id="LT965928">
    <property type="protein sequence ID" value="SOU42367.1"/>
    <property type="molecule type" value="Genomic_DNA"/>
</dbReference>
<evidence type="ECO:0000313" key="6">
    <source>
        <dbReference type="EMBL" id="MBE0382725.1"/>
    </source>
</evidence>
<organism evidence="7 8">
    <name type="scientific">Pseudoalteromonas carrageenovora IAM 12662</name>
    <dbReference type="NCBI Taxonomy" id="1314868"/>
    <lineage>
        <taxon>Bacteria</taxon>
        <taxon>Pseudomonadati</taxon>
        <taxon>Pseudomonadota</taxon>
        <taxon>Gammaproteobacteria</taxon>
        <taxon>Alteromonadales</taxon>
        <taxon>Pseudoalteromonadaceae</taxon>
        <taxon>Pseudoalteromonas</taxon>
    </lineage>
</organism>
<evidence type="ECO:0000313" key="7">
    <source>
        <dbReference type="EMBL" id="SOU42367.1"/>
    </source>
</evidence>
<evidence type="ECO:0000256" key="4">
    <source>
        <dbReference type="ARBA" id="ARBA00023288"/>
    </source>
</evidence>
<accession>A0A2K4XDH9</accession>
<dbReference type="SUPFAM" id="SSF141488">
    <property type="entry name" value="YdhA-like"/>
    <property type="match status" value="1"/>
</dbReference>
<reference evidence="7 8" key="2">
    <citation type="submission" date="2017-11" db="EMBL/GenBank/DDBJ databases">
        <authorList>
            <person name="Han C.G."/>
        </authorList>
    </citation>
    <scope>NUCLEOTIDE SEQUENCE [LARGE SCALE GENOMIC DNA]</scope>
    <source>
        <strain evidence="8">ATCC 43555</strain>
        <strain evidence="7">ATCC43555</strain>
    </source>
</reference>
<dbReference type="PROSITE" id="PS51257">
    <property type="entry name" value="PROKAR_LIPOPROTEIN"/>
    <property type="match status" value="1"/>
</dbReference>
<dbReference type="AlphaFoldDB" id="A0A2K4XDH9"/>
<reference evidence="6 9" key="1">
    <citation type="submission" date="2015-06" db="EMBL/GenBank/DDBJ databases">
        <title>Genome sequence of Pseudoalteromonas carrageenovora.</title>
        <authorList>
            <person name="Xie B.-B."/>
            <person name="Rong J.-C."/>
            <person name="Qin Q.-L."/>
            <person name="Zhang Y.-Z."/>
        </authorList>
    </citation>
    <scope>NUCLEOTIDE SEQUENCE [LARGE SCALE GENOMIC DNA]</scope>
    <source>
        <strain evidence="6 9">IAM 12662</strain>
    </source>
</reference>
<keyword evidence="9" id="KW-1185">Reference proteome</keyword>
<protein>
    <recommendedName>
        <fullName evidence="5">C-type lysozyme inhibitor domain-containing protein</fullName>
    </recommendedName>
</protein>
<gene>
    <name evidence="7" type="ORF">PCAR9_A31578</name>
    <name evidence="6" type="ORF">PCARR_a3551</name>
</gene>
<dbReference type="Gene3D" id="2.40.128.200">
    <property type="match status" value="1"/>
</dbReference>
<evidence type="ECO:0000256" key="1">
    <source>
        <dbReference type="ARBA" id="ARBA00022729"/>
    </source>
</evidence>
<name>A0A2K4XDH9_PSEVC</name>
<evidence type="ECO:0000313" key="8">
    <source>
        <dbReference type="Proteomes" id="UP000238288"/>
    </source>
</evidence>
<dbReference type="Pfam" id="PF09864">
    <property type="entry name" value="MliC"/>
    <property type="match status" value="1"/>
</dbReference>
<evidence type="ECO:0000256" key="2">
    <source>
        <dbReference type="ARBA" id="ARBA00023136"/>
    </source>
</evidence>
<keyword evidence="4" id="KW-0449">Lipoprotein</keyword>
<dbReference type="OrthoDB" id="5588236at2"/>
<dbReference type="GeneID" id="93665071"/>
<evidence type="ECO:0000256" key="3">
    <source>
        <dbReference type="ARBA" id="ARBA00023139"/>
    </source>
</evidence>